<organism evidence="2 3">
    <name type="scientific">Nitrosomonas oligotropha</name>
    <dbReference type="NCBI Taxonomy" id="42354"/>
    <lineage>
        <taxon>Bacteria</taxon>
        <taxon>Pseudomonadati</taxon>
        <taxon>Pseudomonadota</taxon>
        <taxon>Betaproteobacteria</taxon>
        <taxon>Nitrosomonadales</taxon>
        <taxon>Nitrosomonadaceae</taxon>
        <taxon>Nitrosomonas</taxon>
    </lineage>
</organism>
<evidence type="ECO:0000313" key="3">
    <source>
        <dbReference type="Proteomes" id="UP000244128"/>
    </source>
</evidence>
<sequence length="99" mass="11736">MRIVWNTLYFWGLCLEFRFLLQKKNLMSSSNPVDAAFTFFALSWFVFFAGWQIGVGLENDKIKWDLYCKERYDGSTVCVFPQDPEAAPRRSRTEKYNDN</sequence>
<dbReference type="AlphaFoldDB" id="A0A2T5HYT0"/>
<reference evidence="2 3" key="1">
    <citation type="submission" date="2018-04" db="EMBL/GenBank/DDBJ databases">
        <title>Active sludge and wastewater microbial communities from Klosterneuburg, Austria.</title>
        <authorList>
            <person name="Wagner M."/>
        </authorList>
    </citation>
    <scope>NUCLEOTIDE SEQUENCE [LARGE SCALE GENOMIC DNA]</scope>
    <source>
        <strain evidence="2 3">Nm49</strain>
    </source>
</reference>
<evidence type="ECO:0000256" key="1">
    <source>
        <dbReference type="SAM" id="Phobius"/>
    </source>
</evidence>
<comment type="caution">
    <text evidence="2">The sequence shown here is derived from an EMBL/GenBank/DDBJ whole genome shotgun (WGS) entry which is preliminary data.</text>
</comment>
<keyword evidence="1" id="KW-0472">Membrane</keyword>
<keyword evidence="1" id="KW-1133">Transmembrane helix</keyword>
<gene>
    <name evidence="2" type="ORF">C8R26_11452</name>
</gene>
<keyword evidence="1" id="KW-0812">Transmembrane</keyword>
<evidence type="ECO:0000313" key="2">
    <source>
        <dbReference type="EMBL" id="PTQ76733.1"/>
    </source>
</evidence>
<name>A0A2T5HYT0_9PROT</name>
<dbReference type="Proteomes" id="UP000244128">
    <property type="component" value="Unassembled WGS sequence"/>
</dbReference>
<feature type="transmembrane region" description="Helical" evidence="1">
    <location>
        <begin position="35"/>
        <end position="57"/>
    </location>
</feature>
<dbReference type="EMBL" id="QAOI01000014">
    <property type="protein sequence ID" value="PTQ76733.1"/>
    <property type="molecule type" value="Genomic_DNA"/>
</dbReference>
<accession>A0A2T5HYT0</accession>
<proteinExistence type="predicted"/>
<protein>
    <submittedName>
        <fullName evidence="2">Uncharacterized protein</fullName>
    </submittedName>
</protein>